<feature type="binding site" evidence="6">
    <location>
        <position position="245"/>
    </location>
    <ligand>
        <name>substrate</name>
    </ligand>
</feature>
<dbReference type="InterPro" id="IPR015868">
    <property type="entry name" value="Glutaminase"/>
</dbReference>
<dbReference type="OrthoDB" id="9788822at2"/>
<comment type="similarity">
    <text evidence="1 6">Belongs to the glutaminase family.</text>
</comment>
<evidence type="ECO:0000313" key="8">
    <source>
        <dbReference type="Proteomes" id="UP000321245"/>
    </source>
</evidence>
<dbReference type="Pfam" id="PF04960">
    <property type="entry name" value="Glutaminase"/>
    <property type="match status" value="1"/>
</dbReference>
<evidence type="ECO:0000256" key="5">
    <source>
        <dbReference type="ARBA" id="ARBA00049534"/>
    </source>
</evidence>
<dbReference type="AlphaFoldDB" id="A0A511NLM3"/>
<feature type="binding site" evidence="6">
    <location>
        <position position="118"/>
    </location>
    <ligand>
        <name>substrate</name>
    </ligand>
</feature>
<name>A0A511NLM3_9FLAO</name>
<feature type="binding site" evidence="6">
    <location>
        <position position="162"/>
    </location>
    <ligand>
        <name>substrate</name>
    </ligand>
</feature>
<evidence type="ECO:0000313" key="7">
    <source>
        <dbReference type="EMBL" id="GEM53358.1"/>
    </source>
</evidence>
<dbReference type="InterPro" id="IPR012338">
    <property type="entry name" value="Beta-lactam/transpept-like"/>
</dbReference>
<dbReference type="STRING" id="1218108.GCA_000382425_02218"/>
<evidence type="ECO:0000256" key="6">
    <source>
        <dbReference type="HAMAP-Rule" id="MF_00313"/>
    </source>
</evidence>
<dbReference type="GeneID" id="84650366"/>
<feature type="binding site" evidence="6">
    <location>
        <position position="169"/>
    </location>
    <ligand>
        <name>substrate</name>
    </ligand>
</feature>
<keyword evidence="4 6" id="KW-0378">Hydrolase</keyword>
<feature type="binding site" evidence="6">
    <location>
        <position position="263"/>
    </location>
    <ligand>
        <name>substrate</name>
    </ligand>
</feature>
<dbReference type="SUPFAM" id="SSF56601">
    <property type="entry name" value="beta-lactamase/transpeptidase-like"/>
    <property type="match status" value="1"/>
</dbReference>
<keyword evidence="8" id="KW-1185">Reference proteome</keyword>
<dbReference type="HAMAP" id="MF_00313">
    <property type="entry name" value="Glutaminase"/>
    <property type="match status" value="1"/>
</dbReference>
<evidence type="ECO:0000256" key="4">
    <source>
        <dbReference type="ARBA" id="ARBA00022801"/>
    </source>
</evidence>
<dbReference type="GO" id="GO:0006537">
    <property type="term" value="P:glutamate biosynthetic process"/>
    <property type="evidence" value="ECO:0007669"/>
    <property type="project" value="TreeGrafter"/>
</dbReference>
<comment type="caution">
    <text evidence="7">The sequence shown here is derived from an EMBL/GenBank/DDBJ whole genome shotgun (WGS) entry which is preliminary data.</text>
</comment>
<dbReference type="PANTHER" id="PTHR12544">
    <property type="entry name" value="GLUTAMINASE"/>
    <property type="match status" value="1"/>
</dbReference>
<evidence type="ECO:0000256" key="1">
    <source>
        <dbReference type="ARBA" id="ARBA00011076"/>
    </source>
</evidence>
<comment type="subunit">
    <text evidence="2 6">Homotetramer.</text>
</comment>
<dbReference type="NCBIfam" id="NF002133">
    <property type="entry name" value="PRK00971.1-2"/>
    <property type="match status" value="1"/>
</dbReference>
<dbReference type="RefSeq" id="WP_019975701.1">
    <property type="nucleotide sequence ID" value="NZ_BJXC01000028.1"/>
</dbReference>
<evidence type="ECO:0000256" key="3">
    <source>
        <dbReference type="ARBA" id="ARBA00012918"/>
    </source>
</evidence>
<dbReference type="EMBL" id="BJXC01000028">
    <property type="protein sequence ID" value="GEM53358.1"/>
    <property type="molecule type" value="Genomic_DNA"/>
</dbReference>
<sequence>MLCREKEYFEIINQIYQKVIHEENIGETANYIPELSKIDGEKFGVSLLFIDQLQFGFGDYQEKFSIQSISKVLLLALVYGEIGEKIWERVDVEPSGTPFNSLLQLESDKGIPRNPFINSGALVVCDILIGICDNPKEYFLNFIRKVSGNNTIQYSDKIAESEFTTAYRNAALTNFLKSLGNIHHSPNEVLDLYVHICSIEMTCLELSKTFSFLANKGKNLFDHQEILSNSQTKRINAIMQTCGFYDESGEFAFRVGLPGKSGVGGGIVAIMPKHYIVSVWSPKLNSKGNSYRGMKFLEEFTTATEDSIF</sequence>
<proteinExistence type="inferred from homology"/>
<dbReference type="NCBIfam" id="TIGR03814">
    <property type="entry name" value="Gln_ase"/>
    <property type="match status" value="1"/>
</dbReference>
<dbReference type="PANTHER" id="PTHR12544:SF48">
    <property type="entry name" value="GLUTAMINASE 1"/>
    <property type="match status" value="1"/>
</dbReference>
<keyword evidence="6" id="KW-0007">Acetylation</keyword>
<dbReference type="Gene3D" id="3.40.710.10">
    <property type="entry name" value="DD-peptidase/beta-lactamase superfamily"/>
    <property type="match status" value="1"/>
</dbReference>
<dbReference type="FunFam" id="3.40.710.10:FF:000005">
    <property type="entry name" value="Glutaminase"/>
    <property type="match status" value="1"/>
</dbReference>
<dbReference type="GO" id="GO:0006543">
    <property type="term" value="P:L-glutamine catabolic process"/>
    <property type="evidence" value="ECO:0007669"/>
    <property type="project" value="TreeGrafter"/>
</dbReference>
<evidence type="ECO:0000256" key="2">
    <source>
        <dbReference type="ARBA" id="ARBA00011881"/>
    </source>
</evidence>
<dbReference type="EC" id="3.5.1.2" evidence="3 6"/>
<protein>
    <recommendedName>
        <fullName evidence="3 6">Glutaminase</fullName>
        <ecNumber evidence="3 6">3.5.1.2</ecNumber>
    </recommendedName>
</protein>
<comment type="catalytic activity">
    <reaction evidence="5 6">
        <text>L-glutamine + H2O = L-glutamate + NH4(+)</text>
        <dbReference type="Rhea" id="RHEA:15889"/>
        <dbReference type="ChEBI" id="CHEBI:15377"/>
        <dbReference type="ChEBI" id="CHEBI:28938"/>
        <dbReference type="ChEBI" id="CHEBI:29985"/>
        <dbReference type="ChEBI" id="CHEBI:58359"/>
        <dbReference type="EC" id="3.5.1.2"/>
    </reaction>
</comment>
<feature type="binding site" evidence="6">
    <location>
        <position position="193"/>
    </location>
    <ligand>
        <name>substrate</name>
    </ligand>
</feature>
<organism evidence="7 8">
    <name type="scientific">Empedobacter brevis NBRC 14943 = ATCC 43319</name>
    <dbReference type="NCBI Taxonomy" id="1218108"/>
    <lineage>
        <taxon>Bacteria</taxon>
        <taxon>Pseudomonadati</taxon>
        <taxon>Bacteroidota</taxon>
        <taxon>Flavobacteriia</taxon>
        <taxon>Flavobacteriales</taxon>
        <taxon>Weeksellaceae</taxon>
        <taxon>Empedobacter</taxon>
    </lineage>
</organism>
<reference evidence="7 8" key="1">
    <citation type="submission" date="2019-07" db="EMBL/GenBank/DDBJ databases">
        <title>Whole genome shotgun sequence of Empedobacter brevis NBRC 14943.</title>
        <authorList>
            <person name="Hosoyama A."/>
            <person name="Uohara A."/>
            <person name="Ohji S."/>
            <person name="Ichikawa N."/>
        </authorList>
    </citation>
    <scope>NUCLEOTIDE SEQUENCE [LARGE SCALE GENOMIC DNA]</scope>
    <source>
        <strain evidence="7 8">NBRC 14943</strain>
    </source>
</reference>
<dbReference type="Proteomes" id="UP000321245">
    <property type="component" value="Unassembled WGS sequence"/>
</dbReference>
<dbReference type="GO" id="GO:0004359">
    <property type="term" value="F:glutaminase activity"/>
    <property type="evidence" value="ECO:0007669"/>
    <property type="project" value="UniProtKB-UniRule"/>
</dbReference>
<gene>
    <name evidence="7" type="primary">yneH</name>
    <name evidence="6" type="synonym">glsA</name>
    <name evidence="7" type="ORF">EB1_31480</name>
</gene>
<accession>A0A511NLM3</accession>
<feature type="binding site" evidence="6">
    <location>
        <position position="68"/>
    </location>
    <ligand>
        <name>substrate</name>
    </ligand>
</feature>